<evidence type="ECO:0000313" key="10">
    <source>
        <dbReference type="Proteomes" id="UP001597118"/>
    </source>
</evidence>
<comment type="subcellular location">
    <subcellularLocation>
        <location evidence="1">Cell outer membrane</location>
    </subcellularLocation>
</comment>
<feature type="chain" id="PRO_5046558477" evidence="8">
    <location>
        <begin position="22"/>
        <end position="460"/>
    </location>
</feature>
<reference evidence="10" key="1">
    <citation type="journal article" date="2019" name="Int. J. Syst. Evol. Microbiol.">
        <title>The Global Catalogue of Microorganisms (GCM) 10K type strain sequencing project: providing services to taxonomists for standard genome sequencing and annotation.</title>
        <authorList>
            <consortium name="The Broad Institute Genomics Platform"/>
            <consortium name="The Broad Institute Genome Sequencing Center for Infectious Disease"/>
            <person name="Wu L."/>
            <person name="Ma J."/>
        </authorList>
    </citation>
    <scope>NUCLEOTIDE SEQUENCE [LARGE SCALE GENOMIC DNA]</scope>
    <source>
        <strain evidence="10">CCUG 53762</strain>
    </source>
</reference>
<organism evidence="9 10">
    <name type="scientific">Pseudopedobacter beijingensis</name>
    <dbReference type="NCBI Taxonomy" id="1207056"/>
    <lineage>
        <taxon>Bacteria</taxon>
        <taxon>Pseudomonadati</taxon>
        <taxon>Bacteroidota</taxon>
        <taxon>Sphingobacteriia</taxon>
        <taxon>Sphingobacteriales</taxon>
        <taxon>Sphingobacteriaceae</taxon>
        <taxon>Pseudopedobacter</taxon>
    </lineage>
</organism>
<evidence type="ECO:0000256" key="6">
    <source>
        <dbReference type="ARBA" id="ARBA00023136"/>
    </source>
</evidence>
<dbReference type="Proteomes" id="UP001597118">
    <property type="component" value="Unassembled WGS sequence"/>
</dbReference>
<dbReference type="EMBL" id="JBHUDG010000047">
    <property type="protein sequence ID" value="MFD1631455.1"/>
    <property type="molecule type" value="Genomic_DNA"/>
</dbReference>
<dbReference type="PANTHER" id="PTHR30026">
    <property type="entry name" value="OUTER MEMBRANE PROTEIN TOLC"/>
    <property type="match status" value="1"/>
</dbReference>
<keyword evidence="7" id="KW-0998">Cell outer membrane</keyword>
<gene>
    <name evidence="9" type="ORF">ACFSAH_16395</name>
</gene>
<evidence type="ECO:0000256" key="2">
    <source>
        <dbReference type="ARBA" id="ARBA00007613"/>
    </source>
</evidence>
<sequence length="460" mass="51308">MKTLSKFLLLVLTCSSKSLLAQQAPTFQELVDSALVYDYGLANKKLDIEIGKIDRKRLGEVYLPNADIGGKYAYLSSSSNLTLPATATPVLHIPIPEINTGLDSRSNLFKADLNVSSVLFSGGKVPALKKAIDEKNKAQEVLLEKNEQDIIGEISKAYDQIALLSQVKLVLDESQKRLDINLKTATKALNYGLITKYDFQKIEVAKAQLESKMQEYDGKRNLLLHQLHKLTHIPMERLSMINNDLKPFSQVKNNNTIDNRAELKALNSGIEAYKHKVKASQTWWVPKVQAAASLGYLNLFDTKITGKNELPLIGKPEFRADKIEIAPSLVLGVGFKWDIFDGLKGKRDVQQAKIEVQKAVNEKTEAEELLALNLIKNTTDYENSNAEIKVKQKQMQVAKGAFDVAEKEFKMGLVKASDLIGAQTDYQSSSLDYYQAVFNQRRSSIELLKSTGDLTVQSIQ</sequence>
<comment type="caution">
    <text evidence="9">The sequence shown here is derived from an EMBL/GenBank/DDBJ whole genome shotgun (WGS) entry which is preliminary data.</text>
</comment>
<dbReference type="Pfam" id="PF02321">
    <property type="entry name" value="OEP"/>
    <property type="match status" value="1"/>
</dbReference>
<keyword evidence="6" id="KW-0472">Membrane</keyword>
<keyword evidence="3" id="KW-0813">Transport</keyword>
<keyword evidence="4" id="KW-1134">Transmembrane beta strand</keyword>
<accession>A0ABW4IFC8</accession>
<keyword evidence="8" id="KW-0732">Signal</keyword>
<evidence type="ECO:0000256" key="5">
    <source>
        <dbReference type="ARBA" id="ARBA00022692"/>
    </source>
</evidence>
<evidence type="ECO:0000256" key="4">
    <source>
        <dbReference type="ARBA" id="ARBA00022452"/>
    </source>
</evidence>
<keyword evidence="10" id="KW-1185">Reference proteome</keyword>
<protein>
    <submittedName>
        <fullName evidence="9">TolC family protein</fullName>
    </submittedName>
</protein>
<evidence type="ECO:0000256" key="8">
    <source>
        <dbReference type="SAM" id="SignalP"/>
    </source>
</evidence>
<keyword evidence="5" id="KW-0812">Transmembrane</keyword>
<evidence type="ECO:0000313" key="9">
    <source>
        <dbReference type="EMBL" id="MFD1631455.1"/>
    </source>
</evidence>
<feature type="signal peptide" evidence="8">
    <location>
        <begin position="1"/>
        <end position="21"/>
    </location>
</feature>
<dbReference type="RefSeq" id="WP_379663821.1">
    <property type="nucleotide sequence ID" value="NZ_JBHUDG010000047.1"/>
</dbReference>
<dbReference type="Gene3D" id="1.20.1600.10">
    <property type="entry name" value="Outer membrane efflux proteins (OEP)"/>
    <property type="match status" value="1"/>
</dbReference>
<name>A0ABW4IFC8_9SPHI</name>
<evidence type="ECO:0000256" key="7">
    <source>
        <dbReference type="ARBA" id="ARBA00023237"/>
    </source>
</evidence>
<evidence type="ECO:0000256" key="3">
    <source>
        <dbReference type="ARBA" id="ARBA00022448"/>
    </source>
</evidence>
<dbReference type="InterPro" id="IPR003423">
    <property type="entry name" value="OMP_efflux"/>
</dbReference>
<dbReference type="PANTHER" id="PTHR30026:SF20">
    <property type="entry name" value="OUTER MEMBRANE PROTEIN TOLC"/>
    <property type="match status" value="1"/>
</dbReference>
<proteinExistence type="inferred from homology"/>
<dbReference type="InterPro" id="IPR051906">
    <property type="entry name" value="TolC-like"/>
</dbReference>
<evidence type="ECO:0000256" key="1">
    <source>
        <dbReference type="ARBA" id="ARBA00004442"/>
    </source>
</evidence>
<comment type="similarity">
    <text evidence="2">Belongs to the outer membrane factor (OMF) (TC 1.B.17) family.</text>
</comment>
<dbReference type="SUPFAM" id="SSF56954">
    <property type="entry name" value="Outer membrane efflux proteins (OEP)"/>
    <property type="match status" value="1"/>
</dbReference>